<name>A0A5N5RF24_9BIFI</name>
<comment type="caution">
    <text evidence="3">The sequence shown here is derived from an EMBL/GenBank/DDBJ whole genome shotgun (WGS) entry which is preliminary data.</text>
</comment>
<dbReference type="GO" id="GO:0005524">
    <property type="term" value="F:ATP binding"/>
    <property type="evidence" value="ECO:0007669"/>
    <property type="project" value="UniProtKB-KW"/>
</dbReference>
<proteinExistence type="predicted"/>
<keyword evidence="3" id="KW-0067">ATP-binding</keyword>
<sequence length="383" mass="43247">MSTKIRSLANQFPIVTVTGARQSGKTTLAQELFSDFEHVSLEDPSIRDLAINDMHSFLTRYSNHAIFDEAQRVPQLFSALQGIVDQRGTNGQFVLTGSQNFLLMKTISQSLAGRVAVMYLLPLSYAELSDAGMQPKTLDDWVWRGGYPRLHANSISPLDFYPSYIDTYVERDVREELGVRKLSQFRQFLVQCAVRTGEVINYESLARDSGIDGKTAQEWLSILEASFIAFRLYPYYKNFGKRLVKSPKLYFYDTGLAANLLDLGSCDEVLTSPYRGNLFENAVAVEIIKQYQAQGRRPRLYYWRDYAKQEIDFIIEKSGNIQYAVEVKASGSFNSHAFATIDALSATLGLDRAQRIVVYGGSDSYDTRFGRTIPVSELPQLIS</sequence>
<dbReference type="InterPro" id="IPR041682">
    <property type="entry name" value="AAA_14"/>
</dbReference>
<reference evidence="3 4" key="1">
    <citation type="journal article" date="2019" name="Int. J. Syst. Evol. Microbiol.">
        <title>Bifidobacterium jacchi sp. nov., isolated from the faeces of a baby common marmoset (Callithrix jacchus).</title>
        <authorList>
            <person name="Modesto M."/>
            <person name="Watanabe K."/>
            <person name="Arita M."/>
            <person name="Satti M."/>
            <person name="Oki K."/>
            <person name="Sciavilla P."/>
            <person name="Patavino C."/>
            <person name="Camma C."/>
            <person name="Michelini S."/>
            <person name="Sgorbati B."/>
            <person name="Mattarelli P."/>
        </authorList>
    </citation>
    <scope>NUCLEOTIDE SEQUENCE [LARGE SCALE GENOMIC DNA]</scope>
    <source>
        <strain evidence="3 4">MRM 9.3</strain>
    </source>
</reference>
<keyword evidence="4" id="KW-1185">Reference proteome</keyword>
<feature type="domain" description="DUF4143" evidence="2">
    <location>
        <begin position="170"/>
        <end position="330"/>
    </location>
</feature>
<dbReference type="Proteomes" id="UP000326336">
    <property type="component" value="Unassembled WGS sequence"/>
</dbReference>
<feature type="domain" description="AAA" evidence="1">
    <location>
        <begin position="12"/>
        <end position="128"/>
    </location>
</feature>
<dbReference type="PANTHER" id="PTHR43566">
    <property type="entry name" value="CONSERVED PROTEIN"/>
    <property type="match status" value="1"/>
</dbReference>
<dbReference type="EMBL" id="RQSP01000034">
    <property type="protein sequence ID" value="KAB5605858.1"/>
    <property type="molecule type" value="Genomic_DNA"/>
</dbReference>
<evidence type="ECO:0000313" key="3">
    <source>
        <dbReference type="EMBL" id="KAB5605858.1"/>
    </source>
</evidence>
<dbReference type="InterPro" id="IPR027417">
    <property type="entry name" value="P-loop_NTPase"/>
</dbReference>
<keyword evidence="3" id="KW-0547">Nucleotide-binding</keyword>
<dbReference type="AlphaFoldDB" id="A0A5N5RF24"/>
<dbReference type="SUPFAM" id="SSF52540">
    <property type="entry name" value="P-loop containing nucleoside triphosphate hydrolases"/>
    <property type="match status" value="1"/>
</dbReference>
<dbReference type="InterPro" id="IPR025420">
    <property type="entry name" value="DUF4143"/>
</dbReference>
<protein>
    <submittedName>
        <fullName evidence="3">ATP-binding protein</fullName>
    </submittedName>
</protein>
<organism evidence="3 4">
    <name type="scientific">Bifidobacterium jacchi</name>
    <dbReference type="NCBI Taxonomy" id="2490545"/>
    <lineage>
        <taxon>Bacteria</taxon>
        <taxon>Bacillati</taxon>
        <taxon>Actinomycetota</taxon>
        <taxon>Actinomycetes</taxon>
        <taxon>Bifidobacteriales</taxon>
        <taxon>Bifidobacteriaceae</taxon>
        <taxon>Bifidobacterium</taxon>
    </lineage>
</organism>
<evidence type="ECO:0000259" key="2">
    <source>
        <dbReference type="Pfam" id="PF13635"/>
    </source>
</evidence>
<dbReference type="Pfam" id="PF13635">
    <property type="entry name" value="DUF4143"/>
    <property type="match status" value="1"/>
</dbReference>
<dbReference type="OrthoDB" id="128089at2"/>
<dbReference type="PANTHER" id="PTHR43566:SF2">
    <property type="entry name" value="DUF4143 DOMAIN-CONTAINING PROTEIN"/>
    <property type="match status" value="1"/>
</dbReference>
<accession>A0A5N5RF24</accession>
<gene>
    <name evidence="3" type="ORF">EHS19_08490</name>
</gene>
<dbReference type="Pfam" id="PF13173">
    <property type="entry name" value="AAA_14"/>
    <property type="match status" value="1"/>
</dbReference>
<evidence type="ECO:0000259" key="1">
    <source>
        <dbReference type="Pfam" id="PF13173"/>
    </source>
</evidence>
<evidence type="ECO:0000313" key="4">
    <source>
        <dbReference type="Proteomes" id="UP000326336"/>
    </source>
</evidence>